<evidence type="ECO:0000256" key="1">
    <source>
        <dbReference type="ARBA" id="ARBA00009547"/>
    </source>
</evidence>
<keyword evidence="7" id="KW-0325">Glycoprotein</keyword>
<keyword evidence="3" id="KW-0479">Metal-binding</keyword>
<evidence type="ECO:0000256" key="4">
    <source>
        <dbReference type="ARBA" id="ARBA00022759"/>
    </source>
</evidence>
<dbReference type="GO" id="GO:0006308">
    <property type="term" value="P:DNA catabolic process"/>
    <property type="evidence" value="ECO:0007669"/>
    <property type="project" value="InterPro"/>
</dbReference>
<evidence type="ECO:0000256" key="8">
    <source>
        <dbReference type="SAM" id="MobiDB-lite"/>
    </source>
</evidence>
<dbReference type="PANTHER" id="PTHR33146:SF10">
    <property type="entry name" value="STRAND-SPECIFIC NUCLEASE, PUTATIVE-RELATED"/>
    <property type="match status" value="1"/>
</dbReference>
<dbReference type="Pfam" id="PF02265">
    <property type="entry name" value="S1-P1_nuclease"/>
    <property type="match status" value="1"/>
</dbReference>
<keyword evidence="4" id="KW-0255">Endonuclease</keyword>
<dbReference type="GO" id="GO:0046872">
    <property type="term" value="F:metal ion binding"/>
    <property type="evidence" value="ECO:0007669"/>
    <property type="project" value="UniProtKB-KW"/>
</dbReference>
<dbReference type="Gene3D" id="1.10.575.10">
    <property type="entry name" value="P1 Nuclease"/>
    <property type="match status" value="1"/>
</dbReference>
<name>A0A7S3CJC2_9SPIT</name>
<dbReference type="GO" id="GO:0003676">
    <property type="term" value="F:nucleic acid binding"/>
    <property type="evidence" value="ECO:0007669"/>
    <property type="project" value="InterPro"/>
</dbReference>
<organism evidence="9">
    <name type="scientific">Strombidium rassoulzadegani</name>
    <dbReference type="NCBI Taxonomy" id="1082188"/>
    <lineage>
        <taxon>Eukaryota</taxon>
        <taxon>Sar</taxon>
        <taxon>Alveolata</taxon>
        <taxon>Ciliophora</taxon>
        <taxon>Intramacronucleata</taxon>
        <taxon>Spirotrichea</taxon>
        <taxon>Oligotrichia</taxon>
        <taxon>Strombidiidae</taxon>
        <taxon>Strombidium</taxon>
    </lineage>
</organism>
<evidence type="ECO:0000256" key="6">
    <source>
        <dbReference type="ARBA" id="ARBA00023157"/>
    </source>
</evidence>
<keyword evidence="5" id="KW-0378">Hydrolase</keyword>
<proteinExistence type="inferred from homology"/>
<dbReference type="PANTHER" id="PTHR33146">
    <property type="entry name" value="ENDONUCLEASE 4"/>
    <property type="match status" value="1"/>
</dbReference>
<evidence type="ECO:0000256" key="2">
    <source>
        <dbReference type="ARBA" id="ARBA00022722"/>
    </source>
</evidence>
<keyword evidence="2" id="KW-0540">Nuclease</keyword>
<dbReference type="GO" id="GO:0016788">
    <property type="term" value="F:hydrolase activity, acting on ester bonds"/>
    <property type="evidence" value="ECO:0007669"/>
    <property type="project" value="InterPro"/>
</dbReference>
<protein>
    <submittedName>
        <fullName evidence="9">Uncharacterized protein</fullName>
    </submittedName>
</protein>
<evidence type="ECO:0000256" key="5">
    <source>
        <dbReference type="ARBA" id="ARBA00022801"/>
    </source>
</evidence>
<dbReference type="EMBL" id="HBIA01003461">
    <property type="protein sequence ID" value="CAE0229990.1"/>
    <property type="molecule type" value="Transcribed_RNA"/>
</dbReference>
<dbReference type="SUPFAM" id="SSF48537">
    <property type="entry name" value="Phospholipase C/P1 nuclease"/>
    <property type="match status" value="1"/>
</dbReference>
<dbReference type="AlphaFoldDB" id="A0A7S3CJC2"/>
<dbReference type="GO" id="GO:0004519">
    <property type="term" value="F:endonuclease activity"/>
    <property type="evidence" value="ECO:0007669"/>
    <property type="project" value="UniProtKB-KW"/>
</dbReference>
<dbReference type="InterPro" id="IPR008947">
    <property type="entry name" value="PLipase_C/P1_nuclease_dom_sf"/>
</dbReference>
<reference evidence="9" key="1">
    <citation type="submission" date="2021-01" db="EMBL/GenBank/DDBJ databases">
        <authorList>
            <person name="Corre E."/>
            <person name="Pelletier E."/>
            <person name="Niang G."/>
            <person name="Scheremetjew M."/>
            <person name="Finn R."/>
            <person name="Kale V."/>
            <person name="Holt S."/>
            <person name="Cochrane G."/>
            <person name="Meng A."/>
            <person name="Brown T."/>
            <person name="Cohen L."/>
        </authorList>
    </citation>
    <scope>NUCLEOTIDE SEQUENCE</scope>
    <source>
        <strain evidence="9">Ras09</strain>
    </source>
</reference>
<keyword evidence="6" id="KW-1015">Disulfide bond</keyword>
<evidence type="ECO:0000256" key="7">
    <source>
        <dbReference type="ARBA" id="ARBA00023180"/>
    </source>
</evidence>
<sequence>MGDIHQPLHTTSRYTAEHPTGDKGGNSFPLKYHYKANELHAVWDNVVYLYHVNPKRPFTESSWGDFGAIATDLNERVKISSTEAHTVDFAQMEKESHAISLHVYDGLKEGGTVSQSYIDKYQPIAVKRVVLAAHRIVYLIEQLFGSSKTSQRVEASSPMPESLKQRLQMLH</sequence>
<evidence type="ECO:0000313" key="9">
    <source>
        <dbReference type="EMBL" id="CAE0229990.1"/>
    </source>
</evidence>
<evidence type="ECO:0000256" key="3">
    <source>
        <dbReference type="ARBA" id="ARBA00022723"/>
    </source>
</evidence>
<comment type="similarity">
    <text evidence="1">Belongs to the nuclease type I family.</text>
</comment>
<dbReference type="InterPro" id="IPR003154">
    <property type="entry name" value="S1/P1nuclease"/>
</dbReference>
<gene>
    <name evidence="9" type="ORF">SRAS04492_LOCUS1776</name>
</gene>
<feature type="region of interest" description="Disordered" evidence="8">
    <location>
        <begin position="1"/>
        <end position="22"/>
    </location>
</feature>
<feature type="region of interest" description="Disordered" evidence="8">
    <location>
        <begin position="150"/>
        <end position="171"/>
    </location>
</feature>
<accession>A0A7S3CJC2</accession>